<sequence>MTLRHFRSTFRAAAHQNVFAHIDSRDLLAEYVYDSIREIAASPGLRLVGLCCALPPRASAADVRSAVHESVLLMERFHVDCDMVLTQLVLEESEEDLGVRSIPLQHRHDLLEMVDDALESDCERTRFPRPTLTLMADVHSRVGSGAGVR</sequence>
<organism evidence="1 2">
    <name type="scientific">Prescottella soli</name>
    <dbReference type="NCBI Taxonomy" id="1543852"/>
    <lineage>
        <taxon>Bacteria</taxon>
        <taxon>Bacillati</taxon>
        <taxon>Actinomycetota</taxon>
        <taxon>Actinomycetes</taxon>
        <taxon>Mycobacteriales</taxon>
        <taxon>Nocardiaceae</taxon>
        <taxon>Prescottella</taxon>
    </lineage>
</organism>
<gene>
    <name evidence="1" type="ORF">ABEU19_002747</name>
</gene>
<evidence type="ECO:0000313" key="1">
    <source>
        <dbReference type="EMBL" id="MFM1729239.1"/>
    </source>
</evidence>
<evidence type="ECO:0000313" key="2">
    <source>
        <dbReference type="Proteomes" id="UP001629744"/>
    </source>
</evidence>
<proteinExistence type="predicted"/>
<comment type="caution">
    <text evidence="1">The sequence shown here is derived from an EMBL/GenBank/DDBJ whole genome shotgun (WGS) entry which is preliminary data.</text>
</comment>
<name>A0ABW9FVN4_9NOCA</name>
<dbReference type="EMBL" id="JBDLNU010000003">
    <property type="protein sequence ID" value="MFM1729239.1"/>
    <property type="molecule type" value="Genomic_DNA"/>
</dbReference>
<keyword evidence="2" id="KW-1185">Reference proteome</keyword>
<dbReference type="RefSeq" id="WP_348605977.1">
    <property type="nucleotide sequence ID" value="NZ_CP157276.1"/>
</dbReference>
<dbReference type="Proteomes" id="UP001629744">
    <property type="component" value="Unassembled WGS sequence"/>
</dbReference>
<reference evidence="1 2" key="1">
    <citation type="submission" date="2023-11" db="EMBL/GenBank/DDBJ databases">
        <authorList>
            <person name="Val-Calvo J."/>
            <person name="Scortti M."/>
            <person name="Vazquez-Boland J."/>
        </authorList>
    </citation>
    <scope>NUCLEOTIDE SEQUENCE [LARGE SCALE GENOMIC DNA]</scope>
    <source>
        <strain evidence="1 2">DSM 46662</strain>
    </source>
</reference>
<accession>A0ABW9FVN4</accession>
<protein>
    <submittedName>
        <fullName evidence="1">Uncharacterized protein</fullName>
    </submittedName>
</protein>